<sequence>MVANAFAIVVLIAATTVSAAPTIKIARDDLQPWELQRLYTHSPSGRPGNDPHSTLNVTIHDPNTIYVADTPTGAAEFPPSTANCSAQWLTQDDVPWGIEQPCTDIDYGYWTMTMVEGSGEGATEDFGLEFKLVDKVTVLNTVYTRIFTGSGTFKVGDNLSGQCGGSGQCNWALTETPYLMTQAEQSS</sequence>
<gene>
    <name evidence="1" type="ORF">BDR25DRAFT_307575</name>
</gene>
<dbReference type="Proteomes" id="UP000799755">
    <property type="component" value="Unassembled WGS sequence"/>
</dbReference>
<comment type="caution">
    <text evidence="1">The sequence shown here is derived from an EMBL/GenBank/DDBJ whole genome shotgun (WGS) entry which is preliminary data.</text>
</comment>
<dbReference type="EMBL" id="MU003546">
    <property type="protein sequence ID" value="KAF2463800.1"/>
    <property type="molecule type" value="Genomic_DNA"/>
</dbReference>
<accession>A0ACB6QA95</accession>
<reference evidence="1" key="1">
    <citation type="journal article" date="2020" name="Stud. Mycol.">
        <title>101 Dothideomycetes genomes: a test case for predicting lifestyles and emergence of pathogens.</title>
        <authorList>
            <person name="Haridas S."/>
            <person name="Albert R."/>
            <person name="Binder M."/>
            <person name="Bloem J."/>
            <person name="Labutti K."/>
            <person name="Salamov A."/>
            <person name="Andreopoulos B."/>
            <person name="Baker S."/>
            <person name="Barry K."/>
            <person name="Bills G."/>
            <person name="Bluhm B."/>
            <person name="Cannon C."/>
            <person name="Castanera R."/>
            <person name="Culley D."/>
            <person name="Daum C."/>
            <person name="Ezra D."/>
            <person name="Gonzalez J."/>
            <person name="Henrissat B."/>
            <person name="Kuo A."/>
            <person name="Liang C."/>
            <person name="Lipzen A."/>
            <person name="Lutzoni F."/>
            <person name="Magnuson J."/>
            <person name="Mondo S."/>
            <person name="Nolan M."/>
            <person name="Ohm R."/>
            <person name="Pangilinan J."/>
            <person name="Park H.-J."/>
            <person name="Ramirez L."/>
            <person name="Alfaro M."/>
            <person name="Sun H."/>
            <person name="Tritt A."/>
            <person name="Yoshinaga Y."/>
            <person name="Zwiers L.-H."/>
            <person name="Turgeon B."/>
            <person name="Goodwin S."/>
            <person name="Spatafora J."/>
            <person name="Crous P."/>
            <person name="Grigoriev I."/>
        </authorList>
    </citation>
    <scope>NUCLEOTIDE SEQUENCE</scope>
    <source>
        <strain evidence="1">ATCC 200398</strain>
    </source>
</reference>
<evidence type="ECO:0000313" key="2">
    <source>
        <dbReference type="Proteomes" id="UP000799755"/>
    </source>
</evidence>
<protein>
    <submittedName>
        <fullName evidence="1">Cell death in tomato 1</fullName>
    </submittedName>
</protein>
<evidence type="ECO:0000313" key="1">
    <source>
        <dbReference type="EMBL" id="KAF2463800.1"/>
    </source>
</evidence>
<proteinExistence type="predicted"/>
<organism evidence="1 2">
    <name type="scientific">Lindgomyces ingoldianus</name>
    <dbReference type="NCBI Taxonomy" id="673940"/>
    <lineage>
        <taxon>Eukaryota</taxon>
        <taxon>Fungi</taxon>
        <taxon>Dikarya</taxon>
        <taxon>Ascomycota</taxon>
        <taxon>Pezizomycotina</taxon>
        <taxon>Dothideomycetes</taxon>
        <taxon>Pleosporomycetidae</taxon>
        <taxon>Pleosporales</taxon>
        <taxon>Lindgomycetaceae</taxon>
        <taxon>Lindgomyces</taxon>
    </lineage>
</organism>
<keyword evidence="2" id="KW-1185">Reference proteome</keyword>
<name>A0ACB6QA95_9PLEO</name>